<accession>A0A560JT14</accession>
<gene>
    <name evidence="1" type="ORF">FBZ95_106349</name>
</gene>
<dbReference type="STRING" id="1399419.A5906_34325"/>
<keyword evidence="2" id="KW-1185">Reference proteome</keyword>
<dbReference type="EMBL" id="VITW01000006">
    <property type="protein sequence ID" value="TWB72634.1"/>
    <property type="molecule type" value="Genomic_DNA"/>
</dbReference>
<protein>
    <submittedName>
        <fullName evidence="1">Uncharacterized protein</fullName>
    </submittedName>
</protein>
<sequence>MKAERPTYFSDMHEPPEFLKALEHARRLSCLEGWCRMHIEAIQVAIDQYAEAALGNREFFLNKPHSIGGSRRTSDVP</sequence>
<comment type="caution">
    <text evidence="1">The sequence shown here is derived from an EMBL/GenBank/DDBJ whole genome shotgun (WGS) entry which is preliminary data.</text>
</comment>
<proteinExistence type="predicted"/>
<evidence type="ECO:0000313" key="1">
    <source>
        <dbReference type="EMBL" id="TWB72634.1"/>
    </source>
</evidence>
<organism evidence="1 2">
    <name type="scientific">Bradyrhizobium sacchari</name>
    <dbReference type="NCBI Taxonomy" id="1399419"/>
    <lineage>
        <taxon>Bacteria</taxon>
        <taxon>Pseudomonadati</taxon>
        <taxon>Pseudomonadota</taxon>
        <taxon>Alphaproteobacteria</taxon>
        <taxon>Hyphomicrobiales</taxon>
        <taxon>Nitrobacteraceae</taxon>
        <taxon>Bradyrhizobium</taxon>
    </lineage>
</organism>
<reference evidence="1 2" key="1">
    <citation type="submission" date="2019-06" db="EMBL/GenBank/DDBJ databases">
        <title>Genomic Encyclopedia of Type Strains, Phase IV (KMG-V): Genome sequencing to study the core and pangenomes of soil and plant-associated prokaryotes.</title>
        <authorList>
            <person name="Whitman W."/>
        </authorList>
    </citation>
    <scope>NUCLEOTIDE SEQUENCE [LARGE SCALE GENOMIC DNA]</scope>
    <source>
        <strain evidence="1 2">BR 10556</strain>
    </source>
</reference>
<dbReference type="AlphaFoldDB" id="A0A560JT14"/>
<dbReference type="Proteomes" id="UP000315914">
    <property type="component" value="Unassembled WGS sequence"/>
</dbReference>
<evidence type="ECO:0000313" key="2">
    <source>
        <dbReference type="Proteomes" id="UP000315914"/>
    </source>
</evidence>
<name>A0A560JT14_9BRAD</name>
<dbReference type="RefSeq" id="WP_080136367.1">
    <property type="nucleotide sequence ID" value="NZ_LWIG01000012.1"/>
</dbReference>